<evidence type="ECO:0000256" key="1">
    <source>
        <dbReference type="SAM" id="MobiDB-lite"/>
    </source>
</evidence>
<feature type="compositionally biased region" description="Polar residues" evidence="1">
    <location>
        <begin position="102"/>
        <end position="116"/>
    </location>
</feature>
<keyword evidence="3" id="KW-1185">Reference proteome</keyword>
<dbReference type="AlphaFoldDB" id="A0A0L0C6I3"/>
<feature type="region of interest" description="Disordered" evidence="1">
    <location>
        <begin position="96"/>
        <end position="116"/>
    </location>
</feature>
<reference evidence="2 3" key="1">
    <citation type="journal article" date="2015" name="Nat. Commun.">
        <title>Lucilia cuprina genome unlocks parasitic fly biology to underpin future interventions.</title>
        <authorList>
            <person name="Anstead C.A."/>
            <person name="Korhonen P.K."/>
            <person name="Young N.D."/>
            <person name="Hall R.S."/>
            <person name="Jex A.R."/>
            <person name="Murali S.C."/>
            <person name="Hughes D.S."/>
            <person name="Lee S.F."/>
            <person name="Perry T."/>
            <person name="Stroehlein A.J."/>
            <person name="Ansell B.R."/>
            <person name="Breugelmans B."/>
            <person name="Hofmann A."/>
            <person name="Qu J."/>
            <person name="Dugan S."/>
            <person name="Lee S.L."/>
            <person name="Chao H."/>
            <person name="Dinh H."/>
            <person name="Han Y."/>
            <person name="Doddapaneni H.V."/>
            <person name="Worley K.C."/>
            <person name="Muzny D.M."/>
            <person name="Ioannidis P."/>
            <person name="Waterhouse R.M."/>
            <person name="Zdobnov E.M."/>
            <person name="James P.J."/>
            <person name="Bagnall N.H."/>
            <person name="Kotze A.C."/>
            <person name="Gibbs R.A."/>
            <person name="Richards S."/>
            <person name="Batterham P."/>
            <person name="Gasser R.B."/>
        </authorList>
    </citation>
    <scope>NUCLEOTIDE SEQUENCE [LARGE SCALE GENOMIC DNA]</scope>
    <source>
        <strain evidence="2 3">LS</strain>
        <tissue evidence="2">Full body</tissue>
    </source>
</reference>
<dbReference type="Proteomes" id="UP000037069">
    <property type="component" value="Unassembled WGS sequence"/>
</dbReference>
<evidence type="ECO:0000313" key="2">
    <source>
        <dbReference type="EMBL" id="KNC28013.1"/>
    </source>
</evidence>
<protein>
    <submittedName>
        <fullName evidence="2">Uncharacterized protein</fullName>
    </submittedName>
</protein>
<gene>
    <name evidence="2" type="ORF">FF38_06802</name>
</gene>
<dbReference type="EMBL" id="JRES01000827">
    <property type="protein sequence ID" value="KNC28013.1"/>
    <property type="molecule type" value="Genomic_DNA"/>
</dbReference>
<evidence type="ECO:0000313" key="3">
    <source>
        <dbReference type="Proteomes" id="UP000037069"/>
    </source>
</evidence>
<proteinExistence type="predicted"/>
<accession>A0A0L0C6I3</accession>
<comment type="caution">
    <text evidence="2">The sequence shown here is derived from an EMBL/GenBank/DDBJ whole genome shotgun (WGS) entry which is preliminary data.</text>
</comment>
<organism evidence="2 3">
    <name type="scientific">Lucilia cuprina</name>
    <name type="common">Green bottle fly</name>
    <name type="synonym">Australian sheep blowfly</name>
    <dbReference type="NCBI Taxonomy" id="7375"/>
    <lineage>
        <taxon>Eukaryota</taxon>
        <taxon>Metazoa</taxon>
        <taxon>Ecdysozoa</taxon>
        <taxon>Arthropoda</taxon>
        <taxon>Hexapoda</taxon>
        <taxon>Insecta</taxon>
        <taxon>Pterygota</taxon>
        <taxon>Neoptera</taxon>
        <taxon>Endopterygota</taxon>
        <taxon>Diptera</taxon>
        <taxon>Brachycera</taxon>
        <taxon>Muscomorpha</taxon>
        <taxon>Oestroidea</taxon>
        <taxon>Calliphoridae</taxon>
        <taxon>Luciliinae</taxon>
        <taxon>Lucilia</taxon>
    </lineage>
</organism>
<sequence length="253" mass="27566">MGCNSSMDTNSVLDEPIGGMAGMALPSNQWPLTQANPIDVVLEFVRLDAKISKLEATCPGPRLATCEAWIEHLQSKLSELMGTDARQIKESLRSREQAHEAFNSTPSTSTLSQQHASLPSQVIDQGVLHIDGYTAEHPFPYNNNKAVAYNSVAVADTHTTTTITRNGKNSIHNGLLPSANHHMNGGGVGGYGITRLLPTNDIVTKTPTQDLVNVSSTLPSKLMSEIQPETAQIFFKPRRRCLLLAQKLSRLKR</sequence>
<name>A0A0L0C6I3_LUCCU</name>
<dbReference type="OrthoDB" id="6432391at2759"/>